<dbReference type="Proteomes" id="UP000625711">
    <property type="component" value="Unassembled WGS sequence"/>
</dbReference>
<organism evidence="2 3">
    <name type="scientific">Rhynchophorus ferrugineus</name>
    <name type="common">Red palm weevil</name>
    <name type="synonym">Curculio ferrugineus</name>
    <dbReference type="NCBI Taxonomy" id="354439"/>
    <lineage>
        <taxon>Eukaryota</taxon>
        <taxon>Metazoa</taxon>
        <taxon>Ecdysozoa</taxon>
        <taxon>Arthropoda</taxon>
        <taxon>Hexapoda</taxon>
        <taxon>Insecta</taxon>
        <taxon>Pterygota</taxon>
        <taxon>Neoptera</taxon>
        <taxon>Endopterygota</taxon>
        <taxon>Coleoptera</taxon>
        <taxon>Polyphaga</taxon>
        <taxon>Cucujiformia</taxon>
        <taxon>Curculionidae</taxon>
        <taxon>Dryophthorinae</taxon>
        <taxon>Rhynchophorus</taxon>
    </lineage>
</organism>
<feature type="compositionally biased region" description="Low complexity" evidence="1">
    <location>
        <begin position="85"/>
        <end position="104"/>
    </location>
</feature>
<protein>
    <submittedName>
        <fullName evidence="2">Uncharacterized protein</fullName>
    </submittedName>
</protein>
<feature type="region of interest" description="Disordered" evidence="1">
    <location>
        <begin position="69"/>
        <end position="221"/>
    </location>
</feature>
<feature type="compositionally biased region" description="Pro residues" evidence="1">
    <location>
        <begin position="107"/>
        <end position="116"/>
    </location>
</feature>
<sequence length="221" mass="24708">MNNSFLLRLRKFNFIKNCIIFNRFALKVFALQQTVTRRKMFTLWYSILTYKEYREVIWDKLGSKKAAQPKETAIVCPLPPKKNEPAPVTEPTKPTTPVSPKISTSLPSPPIKPATPPVSQSPVPSTPVSPKVPPSFPSPQIKPVTPPVLQKLDPPPKPPRSPSPHPIRAEAFDNVDDDDDDEESEESSEPEEEDSVLATPPKKPIAKSVNDFINKEKNDLL</sequence>
<proteinExistence type="predicted"/>
<keyword evidence="3" id="KW-1185">Reference proteome</keyword>
<feature type="compositionally biased region" description="Acidic residues" evidence="1">
    <location>
        <begin position="173"/>
        <end position="195"/>
    </location>
</feature>
<evidence type="ECO:0000313" key="3">
    <source>
        <dbReference type="Proteomes" id="UP000625711"/>
    </source>
</evidence>
<dbReference type="EMBL" id="JAACXV010000003">
    <property type="protein sequence ID" value="KAF7287797.1"/>
    <property type="molecule type" value="Genomic_DNA"/>
</dbReference>
<evidence type="ECO:0000313" key="2">
    <source>
        <dbReference type="EMBL" id="KAF7287797.1"/>
    </source>
</evidence>
<feature type="compositionally biased region" description="Pro residues" evidence="1">
    <location>
        <begin position="124"/>
        <end position="137"/>
    </location>
</feature>
<feature type="compositionally biased region" description="Pro residues" evidence="1">
    <location>
        <begin position="153"/>
        <end position="165"/>
    </location>
</feature>
<gene>
    <name evidence="2" type="ORF">GWI33_003428</name>
</gene>
<comment type="caution">
    <text evidence="2">The sequence shown here is derived from an EMBL/GenBank/DDBJ whole genome shotgun (WGS) entry which is preliminary data.</text>
</comment>
<name>A0A834IYH7_RHYFE</name>
<evidence type="ECO:0000256" key="1">
    <source>
        <dbReference type="SAM" id="MobiDB-lite"/>
    </source>
</evidence>
<dbReference type="AlphaFoldDB" id="A0A834IYH7"/>
<reference evidence="2" key="1">
    <citation type="submission" date="2020-08" db="EMBL/GenBank/DDBJ databases">
        <title>Genome sequencing and assembly of the red palm weevil Rhynchophorus ferrugineus.</title>
        <authorList>
            <person name="Dias G.B."/>
            <person name="Bergman C.M."/>
            <person name="Manee M."/>
        </authorList>
    </citation>
    <scope>NUCLEOTIDE SEQUENCE</scope>
    <source>
        <strain evidence="2">AA-2017</strain>
        <tissue evidence="2">Whole larva</tissue>
    </source>
</reference>
<accession>A0A834IYH7</accession>
<dbReference type="OrthoDB" id="6780651at2759"/>